<proteinExistence type="predicted"/>
<dbReference type="KEGG" id="mac:MA_1720"/>
<dbReference type="AlphaFoldDB" id="Q8TQ32"/>
<dbReference type="STRING" id="188937.MA_1720"/>
<name>Q8TQ32_METAC</name>
<dbReference type="InParanoid" id="Q8TQ32"/>
<reference evidence="1 2" key="1">
    <citation type="journal article" date="2002" name="Genome Res.">
        <title>The genome of Methanosarcina acetivorans reveals extensive metabolic and physiological diversity.</title>
        <authorList>
            <person name="Galagan J.E."/>
            <person name="Nusbaum C."/>
            <person name="Roy A."/>
            <person name="Endrizzi M.G."/>
            <person name="Macdonald P."/>
            <person name="FitzHugh W."/>
            <person name="Calvo S."/>
            <person name="Engels R."/>
            <person name="Smirnov S."/>
            <person name="Atnoor D."/>
            <person name="Brown A."/>
            <person name="Allen N."/>
            <person name="Naylor J."/>
            <person name="Stange-Thomann N."/>
            <person name="DeArellano K."/>
            <person name="Johnson R."/>
            <person name="Linton L."/>
            <person name="McEwan P."/>
            <person name="McKernan K."/>
            <person name="Talamas J."/>
            <person name="Tirrell A."/>
            <person name="Ye W."/>
            <person name="Zimmer A."/>
            <person name="Barber R.D."/>
            <person name="Cann I."/>
            <person name="Graham D.E."/>
            <person name="Grahame D.A."/>
            <person name="Guss A."/>
            <person name="Hedderich R."/>
            <person name="Ingram-Smith C."/>
            <person name="Kuettner C.H."/>
            <person name="Krzycki J.A."/>
            <person name="Leigh J.A."/>
            <person name="Li W."/>
            <person name="Liu J."/>
            <person name="Mukhopadhyay B."/>
            <person name="Reeve J.N."/>
            <person name="Smith K."/>
            <person name="Springer T.A."/>
            <person name="Umayam L.A."/>
            <person name="White O."/>
            <person name="White R.H."/>
            <person name="de Macario E.C."/>
            <person name="Ferry J.G."/>
            <person name="Jarrell K.F."/>
            <person name="Jing H."/>
            <person name="Macario A.J.L."/>
            <person name="Paulsen I."/>
            <person name="Pritchett M."/>
            <person name="Sowers K.R."/>
            <person name="Swanson R.V."/>
            <person name="Zinder S.H."/>
            <person name="Lander E."/>
            <person name="Metcalf W.W."/>
            <person name="Birren B."/>
        </authorList>
    </citation>
    <scope>NUCLEOTIDE SEQUENCE [LARGE SCALE GENOMIC DNA]</scope>
    <source>
        <strain evidence="2">ATCC 35395 / DSM 2834 / JCM 12185 / C2A</strain>
    </source>
</reference>
<dbReference type="EnsemblBacteria" id="AAM05127">
    <property type="protein sequence ID" value="AAM05127"/>
    <property type="gene ID" value="MA_1720"/>
</dbReference>
<keyword evidence="2" id="KW-1185">Reference proteome</keyword>
<protein>
    <recommendedName>
        <fullName evidence="3">Lipoprotein</fullName>
    </recommendedName>
</protein>
<evidence type="ECO:0000313" key="1">
    <source>
        <dbReference type="EMBL" id="AAM05127.1"/>
    </source>
</evidence>
<gene>
    <name evidence="1" type="ordered locus">MA_1720</name>
</gene>
<sequence>MNMRKFTAESGLYLSIGTLFSSCYLSGWPACQGPGRQRKRKTERSLQESGGDNQLINRIINRTINRIINQ</sequence>
<organism evidence="1 2">
    <name type="scientific">Methanosarcina acetivorans (strain ATCC 35395 / DSM 2834 / JCM 12185 / C2A)</name>
    <dbReference type="NCBI Taxonomy" id="188937"/>
    <lineage>
        <taxon>Archaea</taxon>
        <taxon>Methanobacteriati</taxon>
        <taxon>Methanobacteriota</taxon>
        <taxon>Stenosarchaea group</taxon>
        <taxon>Methanomicrobia</taxon>
        <taxon>Methanosarcinales</taxon>
        <taxon>Methanosarcinaceae</taxon>
        <taxon>Methanosarcina</taxon>
    </lineage>
</organism>
<dbReference type="EMBL" id="AE010299">
    <property type="protein sequence ID" value="AAM05127.1"/>
    <property type="molecule type" value="Genomic_DNA"/>
</dbReference>
<dbReference type="HOGENOM" id="CLU_2748123_0_0_2"/>
<evidence type="ECO:0008006" key="3">
    <source>
        <dbReference type="Google" id="ProtNLM"/>
    </source>
</evidence>
<dbReference type="Proteomes" id="UP000002487">
    <property type="component" value="Chromosome"/>
</dbReference>
<accession>Q8TQ32</accession>
<evidence type="ECO:0000313" key="2">
    <source>
        <dbReference type="Proteomes" id="UP000002487"/>
    </source>
</evidence>
<dbReference type="PROSITE" id="PS51257">
    <property type="entry name" value="PROKAR_LIPOPROTEIN"/>
    <property type="match status" value="1"/>
</dbReference>